<dbReference type="AlphaFoldDB" id="A0A1G7S873"/>
<keyword evidence="4" id="KW-1185">Reference proteome</keyword>
<gene>
    <name evidence="3" type="ORF">SAMN05216605_101367</name>
</gene>
<evidence type="ECO:0000313" key="3">
    <source>
        <dbReference type="EMBL" id="SDG18649.1"/>
    </source>
</evidence>
<dbReference type="SUPFAM" id="SSF75304">
    <property type="entry name" value="Amidase signature (AS) enzymes"/>
    <property type="match status" value="1"/>
</dbReference>
<accession>A0A1G7S873</accession>
<proteinExistence type="predicted"/>
<evidence type="ECO:0000259" key="2">
    <source>
        <dbReference type="Pfam" id="PF01425"/>
    </source>
</evidence>
<dbReference type="Gene3D" id="3.90.1300.10">
    <property type="entry name" value="Amidase signature (AS) domain"/>
    <property type="match status" value="1"/>
</dbReference>
<dbReference type="STRING" id="89065.SAMN05216605_101367"/>
<dbReference type="InterPro" id="IPR023631">
    <property type="entry name" value="Amidase_dom"/>
</dbReference>
<protein>
    <submittedName>
        <fullName evidence="3">Asp-tRNAAsn/Glu-tRNAGln amidotransferase A subunit</fullName>
    </submittedName>
</protein>
<dbReference type="GO" id="GO:0016740">
    <property type="term" value="F:transferase activity"/>
    <property type="evidence" value="ECO:0007669"/>
    <property type="project" value="UniProtKB-KW"/>
</dbReference>
<dbReference type="EMBL" id="FNCO01000001">
    <property type="protein sequence ID" value="SDG18649.1"/>
    <property type="molecule type" value="Genomic_DNA"/>
</dbReference>
<dbReference type="Pfam" id="PF01425">
    <property type="entry name" value="Amidase"/>
    <property type="match status" value="1"/>
</dbReference>
<evidence type="ECO:0000256" key="1">
    <source>
        <dbReference type="SAM" id="MobiDB-lite"/>
    </source>
</evidence>
<evidence type="ECO:0000313" key="4">
    <source>
        <dbReference type="Proteomes" id="UP000182894"/>
    </source>
</evidence>
<dbReference type="PANTHER" id="PTHR11895">
    <property type="entry name" value="TRANSAMIDASE"/>
    <property type="match status" value="1"/>
</dbReference>
<dbReference type="Proteomes" id="UP000182894">
    <property type="component" value="Unassembled WGS sequence"/>
</dbReference>
<dbReference type="OrthoDB" id="9811471at2"/>
<organism evidence="3 4">
    <name type="scientific">Pseudomonas abietaniphila</name>
    <dbReference type="NCBI Taxonomy" id="89065"/>
    <lineage>
        <taxon>Bacteria</taxon>
        <taxon>Pseudomonadati</taxon>
        <taxon>Pseudomonadota</taxon>
        <taxon>Gammaproteobacteria</taxon>
        <taxon>Pseudomonadales</taxon>
        <taxon>Pseudomonadaceae</taxon>
        <taxon>Pseudomonas</taxon>
    </lineage>
</organism>
<name>A0A1G7S873_9PSED</name>
<feature type="domain" description="Amidase" evidence="2">
    <location>
        <begin position="41"/>
        <end position="430"/>
    </location>
</feature>
<dbReference type="InterPro" id="IPR000120">
    <property type="entry name" value="Amidase"/>
</dbReference>
<sequence length="442" mass="47451">MIRAPSDLLDSTVPLADHDLTRLTACAAARLLQRRELSAQDLLTACLERIQRREPEVLAWRQYDAERAMAHARQLDNGPLRGPLHGLPLGVKDLFDTRDFPSGYGSPIYQRHQPVNDAAAVALCREAGAVVVGKTVTTEFATFTPGPTRNPHNRAHTPGGSSSGSAAAVAAHMVPLALGTQTAASVIRPAAYCGIVGFKPSFGLIPRAGIKSLSESLDTVGGFGRSVEDVALLTSVLANAPQWRQLPQDAKPRVGVCRTPSWDSASPAAQQAFEATVQRLIKAGVRVVDVTLTDAVCALTEVHNEVMCAEAFKALSDERLNHPDQLSERLKTMLERGSRVTFEDSLRHRAQVASARHQLGRGFVDYDLLLTPSACGEAEQGLERTGDPLFSRIWSLLGLPSLNLPVGFGPQGLPLGVQLIGPVMSDTATLAFCAWIERSLDA</sequence>
<dbReference type="PANTHER" id="PTHR11895:SF151">
    <property type="entry name" value="GLUTAMYL-TRNA(GLN) AMIDOTRANSFERASE SUBUNIT A"/>
    <property type="match status" value="1"/>
</dbReference>
<reference evidence="4" key="1">
    <citation type="submission" date="2016-10" db="EMBL/GenBank/DDBJ databases">
        <authorList>
            <person name="Varghese N."/>
            <person name="Submissions S."/>
        </authorList>
    </citation>
    <scope>NUCLEOTIDE SEQUENCE [LARGE SCALE GENOMIC DNA]</scope>
    <source>
        <strain evidence="4">ATCC 700689</strain>
    </source>
</reference>
<keyword evidence="3" id="KW-0808">Transferase</keyword>
<dbReference type="InterPro" id="IPR036928">
    <property type="entry name" value="AS_sf"/>
</dbReference>
<feature type="region of interest" description="Disordered" evidence="1">
    <location>
        <begin position="142"/>
        <end position="164"/>
    </location>
</feature>